<dbReference type="GO" id="GO:0005524">
    <property type="term" value="F:ATP binding"/>
    <property type="evidence" value="ECO:0007669"/>
    <property type="project" value="UniProtKB-UniRule"/>
</dbReference>
<feature type="transmembrane region" description="Helical" evidence="4">
    <location>
        <begin position="46"/>
        <end position="64"/>
    </location>
</feature>
<proteinExistence type="predicted"/>
<dbReference type="Proteomes" id="UP000316252">
    <property type="component" value="Unassembled WGS sequence"/>
</dbReference>
<dbReference type="OrthoDB" id="9807790at2"/>
<dbReference type="InterPro" id="IPR002543">
    <property type="entry name" value="FtsK_dom"/>
</dbReference>
<keyword evidence="2 3" id="KW-0067">ATP-binding</keyword>
<dbReference type="AlphaFoldDB" id="A0A506Y207"/>
<evidence type="ECO:0000259" key="5">
    <source>
        <dbReference type="PROSITE" id="PS50901"/>
    </source>
</evidence>
<protein>
    <recommendedName>
        <fullName evidence="5">FtsK domain-containing protein</fullName>
    </recommendedName>
</protein>
<dbReference type="PANTHER" id="PTHR22683:SF1">
    <property type="entry name" value="TYPE VII SECRETION SYSTEM PROTEIN ESSC"/>
    <property type="match status" value="1"/>
</dbReference>
<dbReference type="InterPro" id="IPR027417">
    <property type="entry name" value="P-loop_NTPase"/>
</dbReference>
<keyword evidence="7" id="KW-1185">Reference proteome</keyword>
<accession>A0A506Y207</accession>
<feature type="binding site" evidence="3">
    <location>
        <begin position="375"/>
        <end position="382"/>
    </location>
    <ligand>
        <name>ATP</name>
        <dbReference type="ChEBI" id="CHEBI:30616"/>
    </ligand>
</feature>
<reference evidence="6 7" key="1">
    <citation type="submission" date="2019-06" db="EMBL/GenBank/DDBJ databases">
        <authorList>
            <person name="Li F."/>
        </authorList>
    </citation>
    <scope>NUCLEOTIDE SEQUENCE [LARGE SCALE GENOMIC DNA]</scope>
    <source>
        <strain evidence="6 7">10F1D-1</strain>
    </source>
</reference>
<dbReference type="InterPro" id="IPR003593">
    <property type="entry name" value="AAA+_ATPase"/>
</dbReference>
<keyword evidence="4" id="KW-1133">Transmembrane helix</keyword>
<name>A0A506Y207_9MICO</name>
<evidence type="ECO:0000256" key="2">
    <source>
        <dbReference type="ARBA" id="ARBA00022840"/>
    </source>
</evidence>
<dbReference type="InterPro" id="IPR050206">
    <property type="entry name" value="FtsK/SpoIIIE/SftA"/>
</dbReference>
<dbReference type="RefSeq" id="WP_141163359.1">
    <property type="nucleotide sequence ID" value="NZ_VHQG01000002.1"/>
</dbReference>
<organism evidence="6 7">
    <name type="scientific">Schumannella soli</name>
    <dbReference type="NCBI Taxonomy" id="2590779"/>
    <lineage>
        <taxon>Bacteria</taxon>
        <taxon>Bacillati</taxon>
        <taxon>Actinomycetota</taxon>
        <taxon>Actinomycetes</taxon>
        <taxon>Micrococcales</taxon>
        <taxon>Microbacteriaceae</taxon>
        <taxon>Schumannella</taxon>
    </lineage>
</organism>
<evidence type="ECO:0000256" key="1">
    <source>
        <dbReference type="ARBA" id="ARBA00022741"/>
    </source>
</evidence>
<sequence length="933" mass="97641">MPLLLQPRRFTLPRVAAPPSRSGLPLLGALAPLVMAVVLWAATQSIFSLLLGLLSPVLALAGLLDRRVSARRRRREEAVRVRRELRLLEDEVVAHLRAETERIALAAARPTRRTASAMVADREPMPLVTLGSALLPSALEWSRAEIDALPAPLAAEARDLISRVELVLAPVVVEADHGVAVAIDGDDTGIEIAAVRRALALSCAVALPTDWSIQSPPDEPWSSTLPHRLATPGRAPGADLLQGTASPDADPAWVLRGPSREIRIGSSANATGAGVRLLVGERDSRLVDSSGDRTLPGFRPRRLSRAQAAQAAAEFAESTWAVGDGTGLPESVAYADLVHHAADDGSLATPIGVDGAGAPVLVDLVGDGPHAIVGGTTGSGKSELLVTWVLGMAARTAPAHLSFLLVDFKGGAAFAPLEALPHVSGVLSDLDAPAARRAVVSLRTELLRRERVLAQERVRSIEELAAGVLPRLVVVVDEFAALITEQPELGSVITDLAARGRSLGIHLVLCTQRPAGIVKDAVLANATLRLSLRVNNRHDSSSVIGSAVAAELPALPRGRGVLAVEGRPVPLQVARATERDVDAVVRSWRGAPTAPAFWTPGLPPRVERSDLPSAPSGGLAFGLVDLPEQQRIGVAAYDPGQDGHLLIIGGRGAGTSTAIAAIAAAAGSDAIVVPRTLADAWAVALRTAETVTTVAGSGSRPVLLVDDVDRLLDDAGDEGRGDFAALLVRAARTLEIAGGALVLGASRPLSGVSALSAVIDRRLLLALPSREDHVIAGGEGRDFSVRRRPGSGIWDGAEVQIAWTGAVAPAAPVVSRVRIEPTAALAVVSGRPDEVLRGLRRLGTPAMTLDQLDRQGGVAPAGTVVVGDVDDWLADYAGLDRARRGGILLVHAATAADVRALTRIRRPLPPLDPRHDEAWRVEGRDVVRVRTPW</sequence>
<dbReference type="CDD" id="cd01127">
    <property type="entry name" value="TrwB_TraG_TraD_VirD4"/>
    <property type="match status" value="1"/>
</dbReference>
<dbReference type="PANTHER" id="PTHR22683">
    <property type="entry name" value="SPORULATION PROTEIN RELATED"/>
    <property type="match status" value="1"/>
</dbReference>
<keyword evidence="4" id="KW-0812">Transmembrane</keyword>
<feature type="domain" description="FtsK" evidence="5">
    <location>
        <begin position="357"/>
        <end position="541"/>
    </location>
</feature>
<comment type="caution">
    <text evidence="6">The sequence shown here is derived from an EMBL/GenBank/DDBJ whole genome shotgun (WGS) entry which is preliminary data.</text>
</comment>
<gene>
    <name evidence="6" type="ORF">FJ657_09235</name>
</gene>
<dbReference type="EMBL" id="VHQG01000002">
    <property type="protein sequence ID" value="TPW76002.1"/>
    <property type="molecule type" value="Genomic_DNA"/>
</dbReference>
<dbReference type="SMART" id="SM00382">
    <property type="entry name" value="AAA"/>
    <property type="match status" value="2"/>
</dbReference>
<evidence type="ECO:0000313" key="6">
    <source>
        <dbReference type="EMBL" id="TPW76002.1"/>
    </source>
</evidence>
<evidence type="ECO:0000256" key="4">
    <source>
        <dbReference type="SAM" id="Phobius"/>
    </source>
</evidence>
<dbReference type="Pfam" id="PF01580">
    <property type="entry name" value="FtsK_SpoIIIE"/>
    <property type="match status" value="2"/>
</dbReference>
<evidence type="ECO:0000313" key="7">
    <source>
        <dbReference type="Proteomes" id="UP000316252"/>
    </source>
</evidence>
<dbReference type="SUPFAM" id="SSF52540">
    <property type="entry name" value="P-loop containing nucleoside triphosphate hydrolases"/>
    <property type="match status" value="2"/>
</dbReference>
<keyword evidence="4" id="KW-0472">Membrane</keyword>
<evidence type="ECO:0000256" key="3">
    <source>
        <dbReference type="PROSITE-ProRule" id="PRU00289"/>
    </source>
</evidence>
<dbReference type="PROSITE" id="PS50901">
    <property type="entry name" value="FTSK"/>
    <property type="match status" value="1"/>
</dbReference>
<feature type="transmembrane region" description="Helical" evidence="4">
    <location>
        <begin position="21"/>
        <end position="40"/>
    </location>
</feature>
<keyword evidence="1 3" id="KW-0547">Nucleotide-binding</keyword>
<dbReference type="GO" id="GO:0003677">
    <property type="term" value="F:DNA binding"/>
    <property type="evidence" value="ECO:0007669"/>
    <property type="project" value="InterPro"/>
</dbReference>
<dbReference type="Gene3D" id="3.40.50.300">
    <property type="entry name" value="P-loop containing nucleotide triphosphate hydrolases"/>
    <property type="match status" value="3"/>
</dbReference>